<evidence type="ECO:0000313" key="3">
    <source>
        <dbReference type="Proteomes" id="UP001156882"/>
    </source>
</evidence>
<organism evidence="2 3">
    <name type="scientific">Labrys miyagiensis</name>
    <dbReference type="NCBI Taxonomy" id="346912"/>
    <lineage>
        <taxon>Bacteria</taxon>
        <taxon>Pseudomonadati</taxon>
        <taxon>Pseudomonadota</taxon>
        <taxon>Alphaproteobacteria</taxon>
        <taxon>Hyphomicrobiales</taxon>
        <taxon>Xanthobacteraceae</taxon>
        <taxon>Labrys</taxon>
    </lineage>
</organism>
<comment type="caution">
    <text evidence="2">The sequence shown here is derived from an EMBL/GenBank/DDBJ whole genome shotgun (WGS) entry which is preliminary data.</text>
</comment>
<dbReference type="EMBL" id="BSPC01000027">
    <property type="protein sequence ID" value="GLS20165.1"/>
    <property type="molecule type" value="Genomic_DNA"/>
</dbReference>
<evidence type="ECO:0000313" key="2">
    <source>
        <dbReference type="EMBL" id="GLS20165.1"/>
    </source>
</evidence>
<keyword evidence="3" id="KW-1185">Reference proteome</keyword>
<reference evidence="3" key="1">
    <citation type="journal article" date="2019" name="Int. J. Syst. Evol. Microbiol.">
        <title>The Global Catalogue of Microorganisms (GCM) 10K type strain sequencing project: providing services to taxonomists for standard genome sequencing and annotation.</title>
        <authorList>
            <consortium name="The Broad Institute Genomics Platform"/>
            <consortium name="The Broad Institute Genome Sequencing Center for Infectious Disease"/>
            <person name="Wu L."/>
            <person name="Ma J."/>
        </authorList>
    </citation>
    <scope>NUCLEOTIDE SEQUENCE [LARGE SCALE GENOMIC DNA]</scope>
    <source>
        <strain evidence="3">NBRC 101365</strain>
    </source>
</reference>
<proteinExistence type="predicted"/>
<sequence>MRQAIGSHSLHKGLVAAPSRRRGNFLPLSLRSLRPRRGFEAAQTFEDQFGGFRIEPTEKARRKAEERLRTEHAASTRCE</sequence>
<evidence type="ECO:0000256" key="1">
    <source>
        <dbReference type="SAM" id="MobiDB-lite"/>
    </source>
</evidence>
<dbReference type="Proteomes" id="UP001156882">
    <property type="component" value="Unassembled WGS sequence"/>
</dbReference>
<accession>A0ABQ6CJ17</accession>
<gene>
    <name evidence="2" type="ORF">GCM10007874_31820</name>
</gene>
<protein>
    <submittedName>
        <fullName evidence="2">Uncharacterized protein</fullName>
    </submittedName>
</protein>
<feature type="region of interest" description="Disordered" evidence="1">
    <location>
        <begin position="56"/>
        <end position="79"/>
    </location>
</feature>
<name>A0ABQ6CJ17_9HYPH</name>